<organism evidence="3">
    <name type="scientific">Anopheles darlingi</name>
    <name type="common">Mosquito</name>
    <dbReference type="NCBI Taxonomy" id="43151"/>
    <lineage>
        <taxon>Eukaryota</taxon>
        <taxon>Metazoa</taxon>
        <taxon>Ecdysozoa</taxon>
        <taxon>Arthropoda</taxon>
        <taxon>Hexapoda</taxon>
        <taxon>Insecta</taxon>
        <taxon>Pterygota</taxon>
        <taxon>Neoptera</taxon>
        <taxon>Endopterygota</taxon>
        <taxon>Diptera</taxon>
        <taxon>Nematocera</taxon>
        <taxon>Culicoidea</taxon>
        <taxon>Culicidae</taxon>
        <taxon>Anophelinae</taxon>
        <taxon>Anopheles</taxon>
    </lineage>
</organism>
<dbReference type="EnsemblMetazoa" id="ADAC005747-RA">
    <property type="protein sequence ID" value="ADAC005747-PA"/>
    <property type="gene ID" value="ADAC005747"/>
</dbReference>
<keyword evidence="5" id="KW-1185">Reference proteome</keyword>
<reference evidence="3" key="3">
    <citation type="journal article" date="2013" name="Nucleic Acids Res.">
        <title>The genome of Anopheles darlingi, the main neotropical malaria vector.</title>
        <authorList>
            <person name="Marinotti O."/>
            <person name="Cerqueira G.C."/>
            <person name="de Almeida L.G."/>
            <person name="Ferro M.I."/>
            <person name="Loreto E.L."/>
            <person name="Zaha A."/>
            <person name="Teixeira S.M."/>
            <person name="Wespiser A.R."/>
            <person name="Almeida E Silva A."/>
            <person name="Schlindwein A.D."/>
            <person name="Pacheco A.C."/>
            <person name="Silva A.L."/>
            <person name="Graveley B.R."/>
            <person name="Walenz B.P."/>
            <person name="Lima Bde A."/>
            <person name="Ribeiro C.A."/>
            <person name="Nunes-Silva C.G."/>
            <person name="de Carvalho C.R."/>
            <person name="Soares C.M."/>
            <person name="de Menezes C.B."/>
            <person name="Matiolli C."/>
            <person name="Caffrey D."/>
            <person name="Araujo D.A."/>
            <person name="de Oliveira D.M."/>
            <person name="Golenbock D."/>
            <person name="Grisard E.C."/>
            <person name="Fantinatti-Garboggini F."/>
            <person name="de Carvalho F.M."/>
            <person name="Barcellos F.G."/>
            <person name="Prosdocimi F."/>
            <person name="May G."/>
            <person name="Azevedo Junior G.M."/>
            <person name="Guimaraes G.M."/>
            <person name="Goldman G.H."/>
            <person name="Padilha I.Q."/>
            <person name="Batista Jda S."/>
            <person name="Ferro J.A."/>
            <person name="Ribeiro J.M."/>
            <person name="Fietto J.L."/>
            <person name="Dabbas K.M."/>
            <person name="Cerdeira L."/>
            <person name="Agnez-Lima L.F."/>
            <person name="Brocchi M."/>
            <person name="de Carvalho M.O."/>
            <person name="Teixeira Mde M."/>
            <person name="Diniz Maia Mde M."/>
            <person name="Goldman M.H."/>
            <person name="Cruz Schneider M.P."/>
            <person name="Felipe M.S."/>
            <person name="Hungria M."/>
            <person name="Nicolas M.F."/>
            <person name="Pereira M."/>
            <person name="Montes M.A."/>
            <person name="Cantao M.E."/>
            <person name="Vincentz M."/>
            <person name="Rafael M.S."/>
            <person name="Silverman N."/>
            <person name="Stoco P.H."/>
            <person name="Souza R.C."/>
            <person name="Vicentini R."/>
            <person name="Gazzinelli R.T."/>
            <person name="Neves Rde O."/>
            <person name="Silva R."/>
            <person name="Astolfi-Filho S."/>
            <person name="Maciel T.E."/>
            <person name="Urmenyi T.P."/>
            <person name="Tadei W.P."/>
            <person name="Camargo E.P."/>
            <person name="de Vasconcelos A.T."/>
        </authorList>
    </citation>
    <scope>NUCLEOTIDE SEQUENCE</scope>
</reference>
<protein>
    <submittedName>
        <fullName evidence="3 4">Uncharacterized protein</fullName>
    </submittedName>
</protein>
<accession>W5JDW5</accession>
<dbReference type="EMBL" id="ADMH02001432">
    <property type="protein sequence ID" value="ETN62557.1"/>
    <property type="molecule type" value="Genomic_DNA"/>
</dbReference>
<evidence type="ECO:0000313" key="5">
    <source>
        <dbReference type="Proteomes" id="UP000000673"/>
    </source>
</evidence>
<evidence type="ECO:0000313" key="4">
    <source>
        <dbReference type="EnsemblMetazoa" id="ADAC005747-PA"/>
    </source>
</evidence>
<reference evidence="3" key="2">
    <citation type="submission" date="2010-05" db="EMBL/GenBank/DDBJ databases">
        <authorList>
            <person name="Almeida L.G."/>
            <person name="Nicolas M.F."/>
            <person name="Souza R.C."/>
            <person name="Vasconcelos A.T.R."/>
        </authorList>
    </citation>
    <scope>NUCLEOTIDE SEQUENCE</scope>
</reference>
<dbReference type="Proteomes" id="UP000000673">
    <property type="component" value="Unassembled WGS sequence"/>
</dbReference>
<sequence>MTPQPPSLSGPGPDWHVARSAPYWLHRLGAETPEQAPEQIKEPSEPPASAPVTMVRPLLVINGTVMVVMVLLLLLLSASPAATTTTATTTATTAKRRVIFYNPAAPGFSNETTVNTSNVFDAPKLCKPGYNLDRHNRCRRVMKP</sequence>
<keyword evidence="2" id="KW-0472">Membrane</keyword>
<name>W5JDW5_ANODA</name>
<evidence type="ECO:0000313" key="3">
    <source>
        <dbReference type="EMBL" id="ETN62557.1"/>
    </source>
</evidence>
<dbReference type="OrthoDB" id="7744230at2759"/>
<gene>
    <name evidence="3" type="ORF">AND_005747</name>
</gene>
<proteinExistence type="predicted"/>
<reference evidence="4" key="4">
    <citation type="submission" date="2015-06" db="UniProtKB">
        <authorList>
            <consortium name="EnsemblMetazoa"/>
        </authorList>
    </citation>
    <scope>IDENTIFICATION</scope>
</reference>
<keyword evidence="2" id="KW-1133">Transmembrane helix</keyword>
<feature type="transmembrane region" description="Helical" evidence="2">
    <location>
        <begin position="54"/>
        <end position="76"/>
    </location>
</feature>
<feature type="region of interest" description="Disordered" evidence="1">
    <location>
        <begin position="26"/>
        <end position="49"/>
    </location>
</feature>
<reference evidence="3 5" key="1">
    <citation type="journal article" date="2010" name="BMC Genomics">
        <title>Combination of measures distinguishes pre-miRNAs from other stem-loops in the genome of the newly sequenced Anopheles darlingi.</title>
        <authorList>
            <person name="Mendes N.D."/>
            <person name="Freitas A.T."/>
            <person name="Vasconcelos A.T."/>
            <person name="Sagot M.F."/>
        </authorList>
    </citation>
    <scope>NUCLEOTIDE SEQUENCE</scope>
</reference>
<keyword evidence="2" id="KW-0812">Transmembrane</keyword>
<dbReference type="HOGENOM" id="CLU_1798052_0_0_1"/>
<dbReference type="AlphaFoldDB" id="W5JDW5"/>
<dbReference type="VEuPathDB" id="VectorBase:ADAR2_000930"/>
<evidence type="ECO:0000256" key="1">
    <source>
        <dbReference type="SAM" id="MobiDB-lite"/>
    </source>
</evidence>
<dbReference type="VEuPathDB" id="VectorBase:ADAC005747"/>
<evidence type="ECO:0000256" key="2">
    <source>
        <dbReference type="SAM" id="Phobius"/>
    </source>
</evidence>